<comment type="caution">
    <text evidence="1">The sequence shown here is derived from an EMBL/GenBank/DDBJ whole genome shotgun (WGS) entry which is preliminary data.</text>
</comment>
<reference evidence="1 2" key="1">
    <citation type="submission" date="2017-01" db="EMBL/GenBank/DDBJ databases">
        <title>The cable genome- insights into the physiology and evolution of filamentous bacteria capable of sulfide oxidation via long distance electron transfer.</title>
        <authorList>
            <person name="Schreiber L."/>
            <person name="Bjerg J.T."/>
            <person name="Boggild A."/>
            <person name="Van De Vossenberg J."/>
            <person name="Meysman F."/>
            <person name="Nielsen L.P."/>
            <person name="Schramm A."/>
            <person name="Kjeldsen K.U."/>
        </authorList>
    </citation>
    <scope>NUCLEOTIDE SEQUENCE [LARGE SCALE GENOMIC DNA]</scope>
    <source>
        <strain evidence="1">MCF</strain>
    </source>
</reference>
<proteinExistence type="predicted"/>
<organism evidence="1 2">
    <name type="scientific">Candidatus Electrothrix aarhusensis</name>
    <dbReference type="NCBI Taxonomy" id="1859131"/>
    <lineage>
        <taxon>Bacteria</taxon>
        <taxon>Pseudomonadati</taxon>
        <taxon>Thermodesulfobacteriota</taxon>
        <taxon>Desulfobulbia</taxon>
        <taxon>Desulfobulbales</taxon>
        <taxon>Desulfobulbaceae</taxon>
        <taxon>Candidatus Electrothrix</taxon>
    </lineage>
</organism>
<dbReference type="Proteomes" id="UP000287853">
    <property type="component" value="Unassembled WGS sequence"/>
</dbReference>
<evidence type="ECO:0000313" key="1">
    <source>
        <dbReference type="EMBL" id="RWX48006.1"/>
    </source>
</evidence>
<dbReference type="EMBL" id="MTKO01000010">
    <property type="protein sequence ID" value="RWX48006.1"/>
    <property type="molecule type" value="Genomic_DNA"/>
</dbReference>
<evidence type="ECO:0000313" key="2">
    <source>
        <dbReference type="Proteomes" id="UP000287853"/>
    </source>
</evidence>
<keyword evidence="2" id="KW-1185">Reference proteome</keyword>
<accession>A0A444J4L2</accession>
<gene>
    <name evidence="1" type="ORF">H206_05398</name>
</gene>
<protein>
    <submittedName>
        <fullName evidence="1">Uncharacterized protein</fullName>
    </submittedName>
</protein>
<dbReference type="AlphaFoldDB" id="A0A444J4L2"/>
<sequence>MDLKIFCQQLVKCFVIFKKVFGNDDLFQDVASYGKRRVI</sequence>
<name>A0A444J4L2_9BACT</name>